<proteinExistence type="predicted"/>
<gene>
    <name evidence="2" type="ORF">FRACYDRAFT_244139</name>
</gene>
<keyword evidence="3" id="KW-1185">Reference proteome</keyword>
<keyword evidence="1" id="KW-0812">Transmembrane</keyword>
<keyword evidence="1" id="KW-1133">Transmembrane helix</keyword>
<evidence type="ECO:0000313" key="2">
    <source>
        <dbReference type="EMBL" id="OEU12866.1"/>
    </source>
</evidence>
<name>A0A1E7F406_9STRA</name>
<evidence type="ECO:0000256" key="1">
    <source>
        <dbReference type="SAM" id="Phobius"/>
    </source>
</evidence>
<accession>A0A1E7F406</accession>
<protein>
    <submittedName>
        <fullName evidence="2">Uncharacterized protein</fullName>
    </submittedName>
</protein>
<feature type="transmembrane region" description="Helical" evidence="1">
    <location>
        <begin position="68"/>
        <end position="92"/>
    </location>
</feature>
<dbReference type="EMBL" id="KV784364">
    <property type="protein sequence ID" value="OEU12866.1"/>
    <property type="molecule type" value="Genomic_DNA"/>
</dbReference>
<reference evidence="2 3" key="1">
    <citation type="submission" date="2016-09" db="EMBL/GenBank/DDBJ databases">
        <title>Extensive genetic diversity and differential bi-allelic expression allows diatom success in the polar Southern Ocean.</title>
        <authorList>
            <consortium name="DOE Joint Genome Institute"/>
            <person name="Mock T."/>
            <person name="Otillar R.P."/>
            <person name="Strauss J."/>
            <person name="Dupont C."/>
            <person name="Frickenhaus S."/>
            <person name="Maumus F."/>
            <person name="Mcmullan M."/>
            <person name="Sanges R."/>
            <person name="Schmutz J."/>
            <person name="Toseland A."/>
            <person name="Valas R."/>
            <person name="Veluchamy A."/>
            <person name="Ward B.J."/>
            <person name="Allen A."/>
            <person name="Barry K."/>
            <person name="Falciatore A."/>
            <person name="Ferrante M."/>
            <person name="Fortunato A.E."/>
            <person name="Gloeckner G."/>
            <person name="Gruber A."/>
            <person name="Hipkin R."/>
            <person name="Janech M."/>
            <person name="Kroth P."/>
            <person name="Leese F."/>
            <person name="Lindquist E."/>
            <person name="Lyon B.R."/>
            <person name="Martin J."/>
            <person name="Mayer C."/>
            <person name="Parker M."/>
            <person name="Quesneville H."/>
            <person name="Raymond J."/>
            <person name="Uhlig C."/>
            <person name="Valentin K.U."/>
            <person name="Worden A.Z."/>
            <person name="Armbrust E.V."/>
            <person name="Bowler C."/>
            <person name="Green B."/>
            <person name="Moulton V."/>
            <person name="Van Oosterhout C."/>
            <person name="Grigoriev I."/>
        </authorList>
    </citation>
    <scope>NUCLEOTIDE SEQUENCE [LARGE SCALE GENOMIC DNA]</scope>
    <source>
        <strain evidence="2 3">CCMP1102</strain>
    </source>
</reference>
<evidence type="ECO:0000313" key="3">
    <source>
        <dbReference type="Proteomes" id="UP000095751"/>
    </source>
</evidence>
<dbReference type="InParanoid" id="A0A1E7F406"/>
<dbReference type="Proteomes" id="UP000095751">
    <property type="component" value="Unassembled WGS sequence"/>
</dbReference>
<dbReference type="AlphaFoldDB" id="A0A1E7F406"/>
<organism evidence="2 3">
    <name type="scientific">Fragilariopsis cylindrus CCMP1102</name>
    <dbReference type="NCBI Taxonomy" id="635003"/>
    <lineage>
        <taxon>Eukaryota</taxon>
        <taxon>Sar</taxon>
        <taxon>Stramenopiles</taxon>
        <taxon>Ochrophyta</taxon>
        <taxon>Bacillariophyta</taxon>
        <taxon>Bacillariophyceae</taxon>
        <taxon>Bacillariophycidae</taxon>
        <taxon>Bacillariales</taxon>
        <taxon>Bacillariaceae</taxon>
        <taxon>Fragilariopsis</taxon>
    </lineage>
</organism>
<dbReference type="KEGG" id="fcy:FRACYDRAFT_244139"/>
<sequence length="195" mass="22749">MYKVPIRWYDLSLLCLGCIPGLDFGALSMCSSHWKVVNDVMQTRTWENGPFGGNELSQTLLFGTQHTWYGRSIILTMFAMCAFWAVLCIFYCSPTHPTTHKHGKCLKYCWRVLTICIYERYLGVQTMVQFLFLLLWQPISEWHFWAWKYDMLAKMQCLCSGGKNKVSMRESMILGSSPTGMGWMTGWYFGAPYWF</sequence>
<keyword evidence="1" id="KW-0472">Membrane</keyword>